<comment type="caution">
    <text evidence="1">The sequence shown here is derived from an EMBL/GenBank/DDBJ whole genome shotgun (WGS) entry which is preliminary data.</text>
</comment>
<gene>
    <name evidence="1" type="ORF">HNQ50_001445</name>
</gene>
<name>A0A840REE3_9NEIS</name>
<dbReference type="AlphaFoldDB" id="A0A840REE3"/>
<accession>A0A840REE3</accession>
<dbReference type="RefSeq" id="WP_184098980.1">
    <property type="nucleotide sequence ID" value="NZ_JACHHN010000002.1"/>
</dbReference>
<organism evidence="1 2">
    <name type="scientific">Silvimonas terrae</name>
    <dbReference type="NCBI Taxonomy" id="300266"/>
    <lineage>
        <taxon>Bacteria</taxon>
        <taxon>Pseudomonadati</taxon>
        <taxon>Pseudomonadota</taxon>
        <taxon>Betaproteobacteria</taxon>
        <taxon>Neisseriales</taxon>
        <taxon>Chitinibacteraceae</taxon>
        <taxon>Silvimonas</taxon>
    </lineage>
</organism>
<keyword evidence="2" id="KW-1185">Reference proteome</keyword>
<sequence length="65" mass="7400">MAMVPAFIVQDIESGLFMAADGEGGIDYRPLVTQADHFDAFDVAEETARDNLNRWVVFRFYREAN</sequence>
<dbReference type="EMBL" id="JACHHN010000002">
    <property type="protein sequence ID" value="MBB5190723.1"/>
    <property type="molecule type" value="Genomic_DNA"/>
</dbReference>
<reference evidence="1 2" key="1">
    <citation type="submission" date="2020-08" db="EMBL/GenBank/DDBJ databases">
        <title>Genomic Encyclopedia of Type Strains, Phase IV (KMG-IV): sequencing the most valuable type-strain genomes for metagenomic binning, comparative biology and taxonomic classification.</title>
        <authorList>
            <person name="Goeker M."/>
        </authorList>
    </citation>
    <scope>NUCLEOTIDE SEQUENCE [LARGE SCALE GENOMIC DNA]</scope>
    <source>
        <strain evidence="1 2">DSM 18233</strain>
    </source>
</reference>
<evidence type="ECO:0000313" key="1">
    <source>
        <dbReference type="EMBL" id="MBB5190723.1"/>
    </source>
</evidence>
<dbReference type="Proteomes" id="UP000543030">
    <property type="component" value="Unassembled WGS sequence"/>
</dbReference>
<protein>
    <submittedName>
        <fullName evidence="1">Uncharacterized protein</fullName>
    </submittedName>
</protein>
<evidence type="ECO:0000313" key="2">
    <source>
        <dbReference type="Proteomes" id="UP000543030"/>
    </source>
</evidence>
<proteinExistence type="predicted"/>